<proteinExistence type="predicted"/>
<dbReference type="Proteomes" id="UP000468591">
    <property type="component" value="Unassembled WGS sequence"/>
</dbReference>
<dbReference type="AlphaFoldDB" id="A0A6P0CC83"/>
<evidence type="ECO:0000313" key="2">
    <source>
        <dbReference type="Proteomes" id="UP000468591"/>
    </source>
</evidence>
<reference evidence="1 2" key="1">
    <citation type="submission" date="2020-01" db="EMBL/GenBank/DDBJ databases">
        <title>Sulfitobacter sediminilitoris sp. nov., isolated from a tidal flat.</title>
        <authorList>
            <person name="Park S."/>
            <person name="Yoon J.-H."/>
        </authorList>
    </citation>
    <scope>NUCLEOTIDE SEQUENCE [LARGE SCALE GENOMIC DNA]</scope>
    <source>
        <strain evidence="1 2">JBTF-M27</strain>
    </source>
</reference>
<dbReference type="EMBL" id="JAABNT010000003">
    <property type="protein sequence ID" value="NEK22103.1"/>
    <property type="molecule type" value="Genomic_DNA"/>
</dbReference>
<evidence type="ECO:0000313" key="1">
    <source>
        <dbReference type="EMBL" id="NEK22103.1"/>
    </source>
</evidence>
<sequence>MNTLESALLAAHASRDTAALVTLYAQASEQAETADMAGFYLTHAYVFALELNHPQASELRQRLIDAGREEPLPPARAPSR</sequence>
<accession>A0A6P0CC83</accession>
<name>A0A6P0CC83_9RHOB</name>
<gene>
    <name evidence="1" type="ORF">GV827_06785</name>
</gene>
<protein>
    <submittedName>
        <fullName evidence="1">Uncharacterized protein</fullName>
    </submittedName>
</protein>
<keyword evidence="2" id="KW-1185">Reference proteome</keyword>
<organism evidence="1 2">
    <name type="scientific">Sulfitobacter sediminilitoris</name>
    <dbReference type="NCBI Taxonomy" id="2698830"/>
    <lineage>
        <taxon>Bacteria</taxon>
        <taxon>Pseudomonadati</taxon>
        <taxon>Pseudomonadota</taxon>
        <taxon>Alphaproteobacteria</taxon>
        <taxon>Rhodobacterales</taxon>
        <taxon>Roseobacteraceae</taxon>
        <taxon>Sulfitobacter</taxon>
    </lineage>
</organism>
<dbReference type="RefSeq" id="WP_164353032.1">
    <property type="nucleotide sequence ID" value="NZ_JAABNT010000003.1"/>
</dbReference>
<comment type="caution">
    <text evidence="1">The sequence shown here is derived from an EMBL/GenBank/DDBJ whole genome shotgun (WGS) entry which is preliminary data.</text>
</comment>